<dbReference type="CDD" id="cd22453">
    <property type="entry name" value="KH-I_MUG60_like"/>
    <property type="match status" value="1"/>
</dbReference>
<comment type="caution">
    <text evidence="5">The sequence shown here is derived from an EMBL/GenBank/DDBJ whole genome shotgun (WGS) entry which is preliminary data.</text>
</comment>
<dbReference type="Gene3D" id="3.30.1370.10">
    <property type="entry name" value="K Homology domain, type 1"/>
    <property type="match status" value="2"/>
</dbReference>
<evidence type="ECO:0000256" key="3">
    <source>
        <dbReference type="SAM" id="MobiDB-lite"/>
    </source>
</evidence>
<feature type="domain" description="K Homology" evidence="4">
    <location>
        <begin position="423"/>
        <end position="490"/>
    </location>
</feature>
<evidence type="ECO:0000256" key="2">
    <source>
        <dbReference type="PROSITE-ProRule" id="PRU00117"/>
    </source>
</evidence>
<feature type="compositionally biased region" description="Polar residues" evidence="3">
    <location>
        <begin position="860"/>
        <end position="875"/>
    </location>
</feature>
<dbReference type="Pfam" id="PF24563">
    <property type="entry name" value="KH_Mug60-KHD4"/>
    <property type="match status" value="1"/>
</dbReference>
<name>A0ABR2W4A5_9FUNG</name>
<dbReference type="InterPro" id="IPR036612">
    <property type="entry name" value="KH_dom_type_1_sf"/>
</dbReference>
<evidence type="ECO:0000313" key="6">
    <source>
        <dbReference type="Proteomes" id="UP001479436"/>
    </source>
</evidence>
<accession>A0ABR2W4A5</accession>
<keyword evidence="2" id="KW-0694">RNA-binding</keyword>
<evidence type="ECO:0000256" key="1">
    <source>
        <dbReference type="ARBA" id="ARBA00022737"/>
    </source>
</evidence>
<dbReference type="PROSITE" id="PS50084">
    <property type="entry name" value="KH_TYPE_1"/>
    <property type="match status" value="2"/>
</dbReference>
<dbReference type="SMART" id="SM00322">
    <property type="entry name" value="KH"/>
    <property type="match status" value="3"/>
</dbReference>
<keyword evidence="6" id="KW-1185">Reference proteome</keyword>
<organism evidence="5 6">
    <name type="scientific">Basidiobolus ranarum</name>
    <dbReference type="NCBI Taxonomy" id="34480"/>
    <lineage>
        <taxon>Eukaryota</taxon>
        <taxon>Fungi</taxon>
        <taxon>Fungi incertae sedis</taxon>
        <taxon>Zoopagomycota</taxon>
        <taxon>Entomophthoromycotina</taxon>
        <taxon>Basidiobolomycetes</taxon>
        <taxon>Basidiobolales</taxon>
        <taxon>Basidiobolaceae</taxon>
        <taxon>Basidiobolus</taxon>
    </lineage>
</organism>
<dbReference type="Pfam" id="PF00013">
    <property type="entry name" value="KH_1"/>
    <property type="match status" value="2"/>
</dbReference>
<evidence type="ECO:0000259" key="4">
    <source>
        <dbReference type="SMART" id="SM00322"/>
    </source>
</evidence>
<evidence type="ECO:0000313" key="5">
    <source>
        <dbReference type="EMBL" id="KAK9719106.1"/>
    </source>
</evidence>
<keyword evidence="1" id="KW-0677">Repeat</keyword>
<sequence>MDSASVAFCLVQPALNTIHDIGDFSNSSINVVSTSVDCQYEPNGLPLSKLTQLCDQIVELPCSYEIKPTNLNKCTTEEQGSNVRYVILLSGPSPQLIVTQRALLERYPSEAGVTLKIHCDGNLFEGNEWKPEIQAKIDDIIRDEEVIINLIPTSTQVFSDTEKEQAVVNLSIQGNPGAVERAKQAILRLEQTHHNVHCEELKVDAHLLGIVSGPNSSYIRSIEKETRTRIIVPKSYGNLLETNSIPTPPRSILVLGDQSQVEKATQMLNNSISKANMDLIKRHITLQPRKLDWLPVLKYSELIDTMEVNGTSIIFPGVKSAHPYVIVYGQNEVEVSRTTKTIMQMTSGIFSGWLWLENNIPSSQAIQLPSQEETEQLMNRICVTSGAEVAFRNCCFEVCGEPDQLKTAFRLIGNEYSFQLFQRETKFQVELATEHREFISGKKNGKINKIMKVTNTKIGFENLNECNFFINIYSPECSKTLEGLKLLQEELPAEISFYVPENYHKRIIGVGGKNIQRIMKQFGVYVKFSTAEEFAAQGACIESGDNVVARTPAKNINNLTNFKKTIIDMVESKDQEWVLNSNDYHSSGFVSEPLPMSKSNFTRKDSGFSYSSLSNNDAYEPTMHVSQRLQDLALNESRVRYPSSANLHLAVDSEAFKFLVKKIKHELNIILISSPRDYNDLPSMRNNMVDQGFHTFVMRYETREASLIPRAQQMLQDFLAANHAPLTSVGFGTDDPYRLPGRHIPVSAPGHMRDNRSYSLFDHRSTGSFFEPTVQRRQTEQGITSNLQIHRSARVISESFFEEKNSLKNNVWSSPSYAHDNALPRAHYNGAPRHMSQEGRPYHNDASGWPTRRGLGQGFNPFQTPSNGPTGTDGNPTPKASFYSGYYGF</sequence>
<dbReference type="EMBL" id="JASJQH010007061">
    <property type="protein sequence ID" value="KAK9719106.1"/>
    <property type="molecule type" value="Genomic_DNA"/>
</dbReference>
<dbReference type="InterPro" id="IPR004088">
    <property type="entry name" value="KH_dom_type_1"/>
</dbReference>
<reference evidence="5 6" key="1">
    <citation type="submission" date="2023-04" db="EMBL/GenBank/DDBJ databases">
        <title>Genome of Basidiobolus ranarum AG-B5.</title>
        <authorList>
            <person name="Stajich J.E."/>
            <person name="Carter-House D."/>
            <person name="Gryganskyi A."/>
        </authorList>
    </citation>
    <scope>NUCLEOTIDE SEQUENCE [LARGE SCALE GENOMIC DNA]</scope>
    <source>
        <strain evidence="5 6">AG-B5</strain>
    </source>
</reference>
<dbReference type="PANTHER" id="PTHR10288">
    <property type="entry name" value="KH DOMAIN CONTAINING RNA BINDING PROTEIN"/>
    <property type="match status" value="1"/>
</dbReference>
<gene>
    <name evidence="5" type="ORF">K7432_005003</name>
</gene>
<dbReference type="InterPro" id="IPR056553">
    <property type="entry name" value="KH_Mug60-KHD4"/>
</dbReference>
<dbReference type="CDD" id="cd00105">
    <property type="entry name" value="KH-I"/>
    <property type="match status" value="1"/>
</dbReference>
<protein>
    <recommendedName>
        <fullName evidence="4">K Homology domain-containing protein</fullName>
    </recommendedName>
</protein>
<feature type="domain" description="K Homology" evidence="4">
    <location>
        <begin position="491"/>
        <end position="568"/>
    </location>
</feature>
<dbReference type="InterPro" id="IPR004087">
    <property type="entry name" value="KH_dom"/>
</dbReference>
<feature type="region of interest" description="Disordered" evidence="3">
    <location>
        <begin position="834"/>
        <end position="889"/>
    </location>
</feature>
<proteinExistence type="predicted"/>
<dbReference type="Proteomes" id="UP001479436">
    <property type="component" value="Unassembled WGS sequence"/>
</dbReference>
<feature type="domain" description="K Homology" evidence="4">
    <location>
        <begin position="195"/>
        <end position="273"/>
    </location>
</feature>
<dbReference type="SUPFAM" id="SSF54791">
    <property type="entry name" value="Eukaryotic type KH-domain (KH-domain type I)"/>
    <property type="match status" value="2"/>
</dbReference>